<dbReference type="AlphaFoldDB" id="A0A3N0V0P5"/>
<proteinExistence type="predicted"/>
<sequence>MPRQADRSSIGQLMKNDMDRIADVEIRENTESLRLLMSKLYKRNPRELKKSTSGSVEEMVNWVFDGDHRWEFEAINNRQDTAALFLAFDPQYQGDRVLPYIVGLHTMLLKAHGWKTEFFFLDSIDPQRLYNVARNVEIAAWKLANARNSKGQLYLLSNEINEQERNLSFEREIGKIVGRTDLYAITLAEKSERTITRVMQNLATAIFLPF</sequence>
<protein>
    <submittedName>
        <fullName evidence="1">Uncharacterized protein</fullName>
    </submittedName>
</protein>
<organism evidence="1 2">
    <name type="scientific">Pseudomethylobacillus aquaticus</name>
    <dbReference type="NCBI Taxonomy" id="2676064"/>
    <lineage>
        <taxon>Bacteria</taxon>
        <taxon>Pseudomonadati</taxon>
        <taxon>Pseudomonadota</taxon>
        <taxon>Betaproteobacteria</taxon>
        <taxon>Nitrosomonadales</taxon>
        <taxon>Methylophilaceae</taxon>
        <taxon>Pseudomethylobacillus</taxon>
    </lineage>
</organism>
<gene>
    <name evidence="1" type="ORF">ED236_07220</name>
</gene>
<reference evidence="1 2" key="1">
    <citation type="submission" date="2018-10" db="EMBL/GenBank/DDBJ databases">
        <authorList>
            <person name="Chen W.-M."/>
        </authorList>
    </citation>
    <scope>NUCLEOTIDE SEQUENCE [LARGE SCALE GENOMIC DNA]</scope>
    <source>
        <strain evidence="1 2">H-5</strain>
    </source>
</reference>
<evidence type="ECO:0000313" key="2">
    <source>
        <dbReference type="Proteomes" id="UP000275137"/>
    </source>
</evidence>
<keyword evidence="2" id="KW-1185">Reference proteome</keyword>
<accession>A0A3N0V0P5</accession>
<name>A0A3N0V0P5_9PROT</name>
<comment type="caution">
    <text evidence="1">The sequence shown here is derived from an EMBL/GenBank/DDBJ whole genome shotgun (WGS) entry which is preliminary data.</text>
</comment>
<dbReference type="EMBL" id="RJVP01000003">
    <property type="protein sequence ID" value="ROH86386.1"/>
    <property type="molecule type" value="Genomic_DNA"/>
</dbReference>
<dbReference type="Proteomes" id="UP000275137">
    <property type="component" value="Unassembled WGS sequence"/>
</dbReference>
<evidence type="ECO:0000313" key="1">
    <source>
        <dbReference type="EMBL" id="ROH86386.1"/>
    </source>
</evidence>